<dbReference type="Gene3D" id="1.10.10.10">
    <property type="entry name" value="Winged helix-like DNA-binding domain superfamily/Winged helix DNA-binding domain"/>
    <property type="match status" value="1"/>
</dbReference>
<dbReference type="AlphaFoldDB" id="A0A4R0IRG5"/>
<dbReference type="GO" id="GO:0005829">
    <property type="term" value="C:cytosol"/>
    <property type="evidence" value="ECO:0007669"/>
    <property type="project" value="TreeGrafter"/>
</dbReference>
<gene>
    <name evidence="5" type="ORF">E0H92_27400</name>
</gene>
<name>A0A4R0IRG5_9ACTN</name>
<reference evidence="5 6" key="1">
    <citation type="submission" date="2019-02" db="EMBL/GenBank/DDBJ databases">
        <title>Kribbella capetownensis sp. nov. and Kribbella speibonae sp. nov., isolated from soil.</title>
        <authorList>
            <person name="Curtis S.M."/>
            <person name="Norton I."/>
            <person name="Everest G.J."/>
            <person name="Meyers P.R."/>
        </authorList>
    </citation>
    <scope>NUCLEOTIDE SEQUENCE [LARGE SCALE GENOMIC DNA]</scope>
    <source>
        <strain evidence="5 6">YM55</strain>
    </source>
</reference>
<dbReference type="PRINTS" id="PR00033">
    <property type="entry name" value="HTHASNC"/>
</dbReference>
<evidence type="ECO:0000313" key="5">
    <source>
        <dbReference type="EMBL" id="TCC36373.1"/>
    </source>
</evidence>
<dbReference type="SMART" id="SM00344">
    <property type="entry name" value="HTH_ASNC"/>
    <property type="match status" value="1"/>
</dbReference>
<dbReference type="SUPFAM" id="SSF46785">
    <property type="entry name" value="Winged helix' DNA-binding domain"/>
    <property type="match status" value="1"/>
</dbReference>
<dbReference type="InterPro" id="IPR036388">
    <property type="entry name" value="WH-like_DNA-bd_sf"/>
</dbReference>
<sequence length="149" mass="16294">MDAIDREIVALLQSEGRITLTELADRVQLSVSRCQRRVRTLEDDGVLRGYRAVADPSALGLGFEVLVFATLDRPASVDAFDAAIAGVPQIIEAQRLFGEPDYLIRVVSADLAAYQKLYESTLVHLPGVAGLNSTIVMKNSVPLRPYPVR</sequence>
<dbReference type="InterPro" id="IPR011008">
    <property type="entry name" value="Dimeric_a/b-barrel"/>
</dbReference>
<evidence type="ECO:0000259" key="4">
    <source>
        <dbReference type="PROSITE" id="PS50956"/>
    </source>
</evidence>
<dbReference type="CDD" id="cd00090">
    <property type="entry name" value="HTH_ARSR"/>
    <property type="match status" value="1"/>
</dbReference>
<dbReference type="SUPFAM" id="SSF54909">
    <property type="entry name" value="Dimeric alpha+beta barrel"/>
    <property type="match status" value="1"/>
</dbReference>
<dbReference type="InterPro" id="IPR000485">
    <property type="entry name" value="AsnC-type_HTH_dom"/>
</dbReference>
<evidence type="ECO:0000256" key="3">
    <source>
        <dbReference type="ARBA" id="ARBA00023163"/>
    </source>
</evidence>
<keyword evidence="2" id="KW-0238">DNA-binding</keyword>
<dbReference type="PANTHER" id="PTHR30154">
    <property type="entry name" value="LEUCINE-RESPONSIVE REGULATORY PROTEIN"/>
    <property type="match status" value="1"/>
</dbReference>
<accession>A0A4R0IRG5</accession>
<keyword evidence="3" id="KW-0804">Transcription</keyword>
<dbReference type="InterPro" id="IPR019888">
    <property type="entry name" value="Tscrpt_reg_AsnC-like"/>
</dbReference>
<dbReference type="Gene3D" id="3.30.70.920">
    <property type="match status" value="1"/>
</dbReference>
<dbReference type="InterPro" id="IPR036390">
    <property type="entry name" value="WH_DNA-bd_sf"/>
</dbReference>
<comment type="caution">
    <text evidence="5">The sequence shown here is derived from an EMBL/GenBank/DDBJ whole genome shotgun (WGS) entry which is preliminary data.</text>
</comment>
<dbReference type="Pfam" id="PF01037">
    <property type="entry name" value="AsnC_trans_reg"/>
    <property type="match status" value="1"/>
</dbReference>
<organism evidence="5 6">
    <name type="scientific">Kribbella speibonae</name>
    <dbReference type="NCBI Taxonomy" id="1572660"/>
    <lineage>
        <taxon>Bacteria</taxon>
        <taxon>Bacillati</taxon>
        <taxon>Actinomycetota</taxon>
        <taxon>Actinomycetes</taxon>
        <taxon>Propionibacteriales</taxon>
        <taxon>Kribbellaceae</taxon>
        <taxon>Kribbella</taxon>
    </lineage>
</organism>
<dbReference type="EMBL" id="SJKC01000003">
    <property type="protein sequence ID" value="TCC36373.1"/>
    <property type="molecule type" value="Genomic_DNA"/>
</dbReference>
<protein>
    <submittedName>
        <fullName evidence="5">Lrp/AsnC family transcriptional regulator</fullName>
    </submittedName>
</protein>
<evidence type="ECO:0000256" key="2">
    <source>
        <dbReference type="ARBA" id="ARBA00023125"/>
    </source>
</evidence>
<dbReference type="Proteomes" id="UP000294225">
    <property type="component" value="Unassembled WGS sequence"/>
</dbReference>
<dbReference type="InterPro" id="IPR019887">
    <property type="entry name" value="Tscrpt_reg_AsnC/Lrp_C"/>
</dbReference>
<evidence type="ECO:0000256" key="1">
    <source>
        <dbReference type="ARBA" id="ARBA00023015"/>
    </source>
</evidence>
<evidence type="ECO:0000313" key="6">
    <source>
        <dbReference type="Proteomes" id="UP000294225"/>
    </source>
</evidence>
<feature type="domain" description="HTH asnC-type" evidence="4">
    <location>
        <begin position="1"/>
        <end position="62"/>
    </location>
</feature>
<proteinExistence type="predicted"/>
<dbReference type="Pfam" id="PF13412">
    <property type="entry name" value="HTH_24"/>
    <property type="match status" value="1"/>
</dbReference>
<dbReference type="GO" id="GO:0043565">
    <property type="term" value="F:sequence-specific DNA binding"/>
    <property type="evidence" value="ECO:0007669"/>
    <property type="project" value="InterPro"/>
</dbReference>
<dbReference type="GO" id="GO:0043200">
    <property type="term" value="P:response to amino acid"/>
    <property type="evidence" value="ECO:0007669"/>
    <property type="project" value="TreeGrafter"/>
</dbReference>
<dbReference type="InterPro" id="IPR011991">
    <property type="entry name" value="ArsR-like_HTH"/>
</dbReference>
<dbReference type="RefSeq" id="WP_131498199.1">
    <property type="nucleotide sequence ID" value="NZ_SJKC01000003.1"/>
</dbReference>
<dbReference type="PANTHER" id="PTHR30154:SF34">
    <property type="entry name" value="TRANSCRIPTIONAL REGULATOR AZLB"/>
    <property type="match status" value="1"/>
</dbReference>
<dbReference type="PROSITE" id="PS50956">
    <property type="entry name" value="HTH_ASNC_2"/>
    <property type="match status" value="1"/>
</dbReference>
<keyword evidence="1" id="KW-0805">Transcription regulation</keyword>